<feature type="region of interest" description="Disordered" evidence="1">
    <location>
        <begin position="354"/>
        <end position="383"/>
    </location>
</feature>
<dbReference type="InterPro" id="IPR039146">
    <property type="entry name" value="GPANK1"/>
</dbReference>
<feature type="compositionally biased region" description="Acidic residues" evidence="1">
    <location>
        <begin position="256"/>
        <end position="273"/>
    </location>
</feature>
<keyword evidence="3" id="KW-1185">Reference proteome</keyword>
<evidence type="ECO:0000256" key="1">
    <source>
        <dbReference type="SAM" id="MobiDB-lite"/>
    </source>
</evidence>
<dbReference type="AlphaFoldDB" id="A0A9P6CWY4"/>
<dbReference type="Proteomes" id="UP000807469">
    <property type="component" value="Unassembled WGS sequence"/>
</dbReference>
<evidence type="ECO:0000313" key="2">
    <source>
        <dbReference type="EMBL" id="KAF9483456.1"/>
    </source>
</evidence>
<feature type="compositionally biased region" description="Basic residues" evidence="1">
    <location>
        <begin position="362"/>
        <end position="371"/>
    </location>
</feature>
<feature type="region of interest" description="Disordered" evidence="1">
    <location>
        <begin position="64"/>
        <end position="177"/>
    </location>
</feature>
<sequence>MATVTHYIYSHYDPEERERLEKETGQLISEEEDPEKAWQREASRIARRTAPAPYFVPATIPYGEWSSQNASTSKLPEALKDPLGDSVSGWYHSLTSTTATSSPSSNVPSKASSKEPEVVVAPRPKKTESRNKNNWFIMKAIQSDPSSSSVSPVPSLADMLARHPPPLPSQQKYTPPVFLEIGPSNKGFGMLQRSGWNEGEPLGPDVIRRKPSEDILPDGDMIPTVHRKGKMVDRRKDTTTTPPSRQKIVEVKMENFEDVNSESDSNELEDEESGREHKHEAAAASSPSNTDGAPENHLTNDDSSPYARKALLTPISTVLKSDRLGIGLKAKTVGPYKASQKRVTHNAAALAAHVKAAEESRRRKQLYGRGHRGFERQRRRDEEHRKALLAELKSPW</sequence>
<reference evidence="2" key="1">
    <citation type="submission" date="2020-11" db="EMBL/GenBank/DDBJ databases">
        <authorList>
            <consortium name="DOE Joint Genome Institute"/>
            <person name="Ahrendt S."/>
            <person name="Riley R."/>
            <person name="Andreopoulos W."/>
            <person name="Labutti K."/>
            <person name="Pangilinan J."/>
            <person name="Ruiz-Duenas F.J."/>
            <person name="Barrasa J.M."/>
            <person name="Sanchez-Garcia M."/>
            <person name="Camarero S."/>
            <person name="Miyauchi S."/>
            <person name="Serrano A."/>
            <person name="Linde D."/>
            <person name="Babiker R."/>
            <person name="Drula E."/>
            <person name="Ayuso-Fernandez I."/>
            <person name="Pacheco R."/>
            <person name="Padilla G."/>
            <person name="Ferreira P."/>
            <person name="Barriuso J."/>
            <person name="Kellner H."/>
            <person name="Castanera R."/>
            <person name="Alfaro M."/>
            <person name="Ramirez L."/>
            <person name="Pisabarro A.G."/>
            <person name="Kuo A."/>
            <person name="Tritt A."/>
            <person name="Lipzen A."/>
            <person name="He G."/>
            <person name="Yan M."/>
            <person name="Ng V."/>
            <person name="Cullen D."/>
            <person name="Martin F."/>
            <person name="Rosso M.-N."/>
            <person name="Henrissat B."/>
            <person name="Hibbett D."/>
            <person name="Martinez A.T."/>
            <person name="Grigoriev I.V."/>
        </authorList>
    </citation>
    <scope>NUCLEOTIDE SEQUENCE</scope>
    <source>
        <strain evidence="2">CIRM-BRFM 674</strain>
    </source>
</reference>
<organism evidence="2 3">
    <name type="scientific">Pholiota conissans</name>
    <dbReference type="NCBI Taxonomy" id="109636"/>
    <lineage>
        <taxon>Eukaryota</taxon>
        <taxon>Fungi</taxon>
        <taxon>Dikarya</taxon>
        <taxon>Basidiomycota</taxon>
        <taxon>Agaricomycotina</taxon>
        <taxon>Agaricomycetes</taxon>
        <taxon>Agaricomycetidae</taxon>
        <taxon>Agaricales</taxon>
        <taxon>Agaricineae</taxon>
        <taxon>Strophariaceae</taxon>
        <taxon>Pholiota</taxon>
    </lineage>
</organism>
<feature type="region of interest" description="Disordered" evidence="1">
    <location>
        <begin position="189"/>
        <end position="306"/>
    </location>
</feature>
<feature type="compositionally biased region" description="Low complexity" evidence="1">
    <location>
        <begin position="143"/>
        <end position="155"/>
    </location>
</feature>
<feature type="compositionally biased region" description="Low complexity" evidence="1">
    <location>
        <begin position="93"/>
        <end position="111"/>
    </location>
</feature>
<dbReference type="EMBL" id="MU155153">
    <property type="protein sequence ID" value="KAF9483456.1"/>
    <property type="molecule type" value="Genomic_DNA"/>
</dbReference>
<comment type="caution">
    <text evidence="2">The sequence shown here is derived from an EMBL/GenBank/DDBJ whole genome shotgun (WGS) entry which is preliminary data.</text>
</comment>
<evidence type="ECO:0000313" key="3">
    <source>
        <dbReference type="Proteomes" id="UP000807469"/>
    </source>
</evidence>
<dbReference type="OrthoDB" id="2538319at2759"/>
<accession>A0A9P6CWY4</accession>
<feature type="compositionally biased region" description="Basic and acidic residues" evidence="1">
    <location>
        <begin position="372"/>
        <end position="383"/>
    </location>
</feature>
<evidence type="ECO:0008006" key="4">
    <source>
        <dbReference type="Google" id="ProtNLM"/>
    </source>
</evidence>
<protein>
    <recommendedName>
        <fullName evidence="4">G-patch domain-containing protein</fullName>
    </recommendedName>
</protein>
<feature type="compositionally biased region" description="Polar residues" evidence="1">
    <location>
        <begin position="65"/>
        <end position="74"/>
    </location>
</feature>
<feature type="compositionally biased region" description="Basic and acidic residues" evidence="1">
    <location>
        <begin position="15"/>
        <end position="24"/>
    </location>
</feature>
<dbReference type="PANTHER" id="PTHR20923:SF1">
    <property type="entry name" value="G PATCH DOMAIN AND ANKYRIN REPEAT-CONTAINING PROTEIN 1"/>
    <property type="match status" value="1"/>
</dbReference>
<name>A0A9P6CWY4_9AGAR</name>
<proteinExistence type="predicted"/>
<feature type="region of interest" description="Disordered" evidence="1">
    <location>
        <begin position="15"/>
        <end position="39"/>
    </location>
</feature>
<dbReference type="PANTHER" id="PTHR20923">
    <property type="entry name" value="BAT4 PROTEIN-RELATED"/>
    <property type="match status" value="1"/>
</dbReference>
<gene>
    <name evidence="2" type="ORF">BDN70DRAFT_918360</name>
</gene>